<evidence type="ECO:0000313" key="5">
    <source>
        <dbReference type="EMBL" id="GFS82692.1"/>
    </source>
</evidence>
<comment type="subcellular location">
    <subcellularLocation>
        <location evidence="1">Secreted</location>
    </subcellularLocation>
</comment>
<comment type="similarity">
    <text evidence="2 4">Belongs to the NPY family.</text>
</comment>
<name>A0A8X6MXG0_NEPPI</name>
<proteinExistence type="inferred from homology"/>
<organism evidence="5 6">
    <name type="scientific">Nephila pilipes</name>
    <name type="common">Giant wood spider</name>
    <name type="synonym">Nephila maculata</name>
    <dbReference type="NCBI Taxonomy" id="299642"/>
    <lineage>
        <taxon>Eukaryota</taxon>
        <taxon>Metazoa</taxon>
        <taxon>Ecdysozoa</taxon>
        <taxon>Arthropoda</taxon>
        <taxon>Chelicerata</taxon>
        <taxon>Arachnida</taxon>
        <taxon>Araneae</taxon>
        <taxon>Araneomorphae</taxon>
        <taxon>Entelegynae</taxon>
        <taxon>Araneoidea</taxon>
        <taxon>Nephilidae</taxon>
        <taxon>Nephila</taxon>
    </lineage>
</organism>
<reference evidence="5" key="1">
    <citation type="submission" date="2020-08" db="EMBL/GenBank/DDBJ databases">
        <title>Multicomponent nature underlies the extraordinary mechanical properties of spider dragline silk.</title>
        <authorList>
            <person name="Kono N."/>
            <person name="Nakamura H."/>
            <person name="Mori M."/>
            <person name="Yoshida Y."/>
            <person name="Ohtoshi R."/>
            <person name="Malay A.D."/>
            <person name="Moran D.A.P."/>
            <person name="Tomita M."/>
            <person name="Numata K."/>
            <person name="Arakawa K."/>
        </authorList>
    </citation>
    <scope>NUCLEOTIDE SEQUENCE</scope>
</reference>
<dbReference type="SMART" id="SM00309">
    <property type="entry name" value="PAH"/>
    <property type="match status" value="1"/>
</dbReference>
<accession>A0A8X6MXG0</accession>
<protein>
    <submittedName>
        <fullName evidence="5">Uncharacterized protein</fullName>
    </submittedName>
</protein>
<evidence type="ECO:0000313" key="6">
    <source>
        <dbReference type="Proteomes" id="UP000887013"/>
    </source>
</evidence>
<evidence type="ECO:0000256" key="3">
    <source>
        <dbReference type="ARBA" id="ARBA00022525"/>
    </source>
</evidence>
<dbReference type="Proteomes" id="UP000887013">
    <property type="component" value="Unassembled WGS sequence"/>
</dbReference>
<evidence type="ECO:0000256" key="2">
    <source>
        <dbReference type="ARBA" id="ARBA00010022"/>
    </source>
</evidence>
<dbReference type="GO" id="GO:0005179">
    <property type="term" value="F:hormone activity"/>
    <property type="evidence" value="ECO:0007669"/>
    <property type="project" value="InterPro"/>
</dbReference>
<dbReference type="InterPro" id="IPR001955">
    <property type="entry name" value="Pancreatic_hormone-like"/>
</dbReference>
<evidence type="ECO:0000256" key="4">
    <source>
        <dbReference type="RuleBase" id="RU000656"/>
    </source>
</evidence>
<dbReference type="PROSITE" id="PS50276">
    <property type="entry name" value="PANCREATIC_HORMONE_2"/>
    <property type="match status" value="1"/>
</dbReference>
<dbReference type="Pfam" id="PF00159">
    <property type="entry name" value="Hormone_3"/>
    <property type="match status" value="1"/>
</dbReference>
<dbReference type="GO" id="GO:0005576">
    <property type="term" value="C:extracellular region"/>
    <property type="evidence" value="ECO:0007669"/>
    <property type="project" value="UniProtKB-SubCell"/>
</dbReference>
<gene>
    <name evidence="5" type="primary">AVEN_214618_1</name>
    <name evidence="5" type="ORF">NPIL_700961</name>
</gene>
<evidence type="ECO:0000256" key="1">
    <source>
        <dbReference type="ARBA" id="ARBA00004613"/>
    </source>
</evidence>
<dbReference type="OrthoDB" id="9972427at2759"/>
<dbReference type="EMBL" id="BMAW01051852">
    <property type="protein sequence ID" value="GFS82692.1"/>
    <property type="molecule type" value="Genomic_DNA"/>
</dbReference>
<keyword evidence="6" id="KW-1185">Reference proteome</keyword>
<dbReference type="InterPro" id="IPR020392">
    <property type="entry name" value="Pancreatic_hormone-like_CS"/>
</dbReference>
<comment type="caution">
    <text evidence="5">The sequence shown here is derived from an EMBL/GenBank/DDBJ whole genome shotgun (WGS) entry which is preliminary data.</text>
</comment>
<keyword evidence="3" id="KW-0964">Secreted</keyword>
<sequence length="113" mass="12957">MFRDVDFLYPKNSIRKNLESNMTTLRLLVTCSLLFAIAVQASMNNGEQGEIIAELPTQPMVFNTPDELRTYLQELDKYFAIVGRPRFGRTLGNGYSRNIYPYFRANPLAPPSF</sequence>
<dbReference type="PROSITE" id="PS00265">
    <property type="entry name" value="PANCREATIC_HORMONE_1"/>
    <property type="match status" value="1"/>
</dbReference>
<dbReference type="AlphaFoldDB" id="A0A8X6MXG0"/>